<comment type="similarity">
    <text evidence="10">Belongs to the glycosyltransferase 28 family. MurG subfamily.</text>
</comment>
<feature type="domain" description="Glycosyltransferase family 28 N-terminal" evidence="11">
    <location>
        <begin position="4"/>
        <end position="140"/>
    </location>
</feature>
<evidence type="ECO:0000256" key="6">
    <source>
        <dbReference type="ARBA" id="ARBA00022984"/>
    </source>
</evidence>
<feature type="binding site" evidence="10">
    <location>
        <position position="289"/>
    </location>
    <ligand>
        <name>UDP-N-acetyl-alpha-D-glucosamine</name>
        <dbReference type="ChEBI" id="CHEBI:57705"/>
    </ligand>
</feature>
<dbReference type="RefSeq" id="WP_005946896.1">
    <property type="nucleotide sequence ID" value="NZ_CP136423.1"/>
</dbReference>
<dbReference type="EMBL" id="ACBZ01000047">
    <property type="protein sequence ID" value="EEG50001.1"/>
    <property type="molecule type" value="Genomic_DNA"/>
</dbReference>
<keyword evidence="1 10" id="KW-1003">Cell membrane</keyword>
<dbReference type="InterPro" id="IPR004276">
    <property type="entry name" value="GlycoTrans_28_N"/>
</dbReference>
<dbReference type="CDD" id="cd03785">
    <property type="entry name" value="GT28_MurG"/>
    <property type="match status" value="1"/>
</dbReference>
<dbReference type="GO" id="GO:0051301">
    <property type="term" value="P:cell division"/>
    <property type="evidence" value="ECO:0007669"/>
    <property type="project" value="UniProtKB-KW"/>
</dbReference>
<evidence type="ECO:0000259" key="11">
    <source>
        <dbReference type="Pfam" id="PF03033"/>
    </source>
</evidence>
<comment type="subcellular location">
    <subcellularLocation>
        <location evidence="10">Cell membrane</location>
        <topology evidence="10">Peripheral membrane protein</topology>
        <orientation evidence="10">Cytoplasmic side</orientation>
    </subcellularLocation>
</comment>
<dbReference type="Gene3D" id="3.40.50.2000">
    <property type="entry name" value="Glycogen Phosphorylase B"/>
    <property type="match status" value="2"/>
</dbReference>
<keyword evidence="9 10" id="KW-0961">Cell wall biogenesis/degradation</keyword>
<protein>
    <recommendedName>
        <fullName evidence="10">UDP-N-acetylglucosamine--N-acetylmuramyl-(pentapeptide) pyrophosphoryl-undecaprenol N-acetylglucosamine transferase</fullName>
        <ecNumber evidence="10">2.4.1.227</ecNumber>
    </recommendedName>
    <alternativeName>
        <fullName evidence="10">Undecaprenyl-PP-MurNAc-pentapeptide-UDPGlcNAc GlcNAc transferase</fullName>
    </alternativeName>
</protein>
<dbReference type="AlphaFoldDB" id="C0CJR1"/>
<accession>C0CJR1</accession>
<dbReference type="GO" id="GO:0008360">
    <property type="term" value="P:regulation of cell shape"/>
    <property type="evidence" value="ECO:0007669"/>
    <property type="project" value="UniProtKB-KW"/>
</dbReference>
<dbReference type="NCBIfam" id="TIGR01133">
    <property type="entry name" value="murG"/>
    <property type="match status" value="1"/>
</dbReference>
<keyword evidence="2 10" id="KW-0132">Cell division</keyword>
<evidence type="ECO:0000256" key="4">
    <source>
        <dbReference type="ARBA" id="ARBA00022679"/>
    </source>
</evidence>
<keyword evidence="3 10" id="KW-0328">Glycosyltransferase</keyword>
<dbReference type="UniPathway" id="UPA00219"/>
<dbReference type="HAMAP" id="MF_00033">
    <property type="entry name" value="MurG"/>
    <property type="match status" value="1"/>
</dbReference>
<evidence type="ECO:0000256" key="7">
    <source>
        <dbReference type="ARBA" id="ARBA00023136"/>
    </source>
</evidence>
<feature type="binding site" evidence="10">
    <location>
        <position position="194"/>
    </location>
    <ligand>
        <name>UDP-N-acetyl-alpha-D-glucosamine</name>
        <dbReference type="ChEBI" id="CHEBI:57705"/>
    </ligand>
</feature>
<reference evidence="13 14" key="2">
    <citation type="submission" date="2009-02" db="EMBL/GenBank/DDBJ databases">
        <title>Draft genome sequence of Blautia hydrogenotrophica DSM 10507 (Ruminococcus hydrogenotrophicus DSM 10507).</title>
        <authorList>
            <person name="Sudarsanam P."/>
            <person name="Ley R."/>
            <person name="Guruge J."/>
            <person name="Turnbaugh P.J."/>
            <person name="Mahowald M."/>
            <person name="Liep D."/>
            <person name="Gordon J."/>
        </authorList>
    </citation>
    <scope>NUCLEOTIDE SEQUENCE [LARGE SCALE GENOMIC DNA]</scope>
    <source>
        <strain evidence="14">DSM 10507 / JCM 14656 / S5a33</strain>
    </source>
</reference>
<dbReference type="GO" id="GO:0005975">
    <property type="term" value="P:carbohydrate metabolic process"/>
    <property type="evidence" value="ECO:0007669"/>
    <property type="project" value="InterPro"/>
</dbReference>
<dbReference type="Pfam" id="PF03033">
    <property type="entry name" value="Glyco_transf_28"/>
    <property type="match status" value="1"/>
</dbReference>
<organism evidence="13 14">
    <name type="scientific">Blautia hydrogenotrophica (strain DSM 10507 / JCM 14656 / S5a33)</name>
    <name type="common">Ruminococcus hydrogenotrophicus</name>
    <dbReference type="NCBI Taxonomy" id="476272"/>
    <lineage>
        <taxon>Bacteria</taxon>
        <taxon>Bacillati</taxon>
        <taxon>Bacillota</taxon>
        <taxon>Clostridia</taxon>
        <taxon>Lachnospirales</taxon>
        <taxon>Lachnospiraceae</taxon>
        <taxon>Blautia</taxon>
    </lineage>
</organism>
<sequence length="361" mass="40018">MKHIVLTGGGTAGHVTPNIALLPRLKELGYQISYIGSYEGIEKKLIEDFNIPYYGISSGKLRRYFDIKNFSDPFKVLKGYTQARKLLKQLKPDVVFSKGGFVTVPVVIAAKKLKIPAVIHESDMTPGLANRLCIPSAAKICCNFPETVSQLPADKAVLTGTPIRQELLSGDRQAAMDFTGLHEDKPILMIIGGSQGAASVNENIRKILPELLKDFQIIHLCGRGKLDESLLDLEGYRQYEYIRKELADLFALSDVVISRAGANAICEINALNKPNLLIPLSAKASRGDQILNARSFERQGYSMVLEEEEITEKTLYNSIKELYANRDSYIQAMKASTKTDSITRITNILEELTDSSKTMSE</sequence>
<feature type="binding site" evidence="10">
    <location>
        <position position="164"/>
    </location>
    <ligand>
        <name>UDP-N-acetyl-alpha-D-glucosamine</name>
        <dbReference type="ChEBI" id="CHEBI:57705"/>
    </ligand>
</feature>
<dbReference type="PANTHER" id="PTHR21015">
    <property type="entry name" value="UDP-N-ACETYLGLUCOSAMINE--N-ACETYLMURAMYL-(PENTAPEPTIDE) PYROPHOSPHORYL-UNDECAPRENOL N-ACETYLGLUCOSAMINE TRANSFERASE 1"/>
    <property type="match status" value="1"/>
</dbReference>
<evidence type="ECO:0000313" key="14">
    <source>
        <dbReference type="Proteomes" id="UP000003100"/>
    </source>
</evidence>
<dbReference type="GO" id="GO:0050511">
    <property type="term" value="F:undecaprenyldiphospho-muramoylpentapeptide beta-N-acetylglucosaminyltransferase activity"/>
    <property type="evidence" value="ECO:0007669"/>
    <property type="project" value="UniProtKB-UniRule"/>
</dbReference>
<dbReference type="InterPro" id="IPR006009">
    <property type="entry name" value="GlcNAc_MurG"/>
</dbReference>
<keyword evidence="7 10" id="KW-0472">Membrane</keyword>
<dbReference type="NCBIfam" id="NF009102">
    <property type="entry name" value="PRK12446.1"/>
    <property type="match status" value="1"/>
</dbReference>
<comment type="pathway">
    <text evidence="10">Cell wall biogenesis; peptidoglycan biosynthesis.</text>
</comment>
<evidence type="ECO:0000256" key="8">
    <source>
        <dbReference type="ARBA" id="ARBA00023306"/>
    </source>
</evidence>
<feature type="domain" description="Glycosyl transferase family 28 C-terminal" evidence="12">
    <location>
        <begin position="188"/>
        <end position="339"/>
    </location>
</feature>
<name>C0CJR1_BLAHS</name>
<dbReference type="PANTHER" id="PTHR21015:SF27">
    <property type="entry name" value="UDP-N-ACETYLGLUCOSAMINE--N-ACETYLMURAMYL-(PENTAPEPTIDE) PYROPHOSPHORYL-UNDECAPRENOL N-ACETYLGLUCOSAMINE TRANSFERASE"/>
    <property type="match status" value="1"/>
</dbReference>
<dbReference type="EC" id="2.4.1.227" evidence="10"/>
<dbReference type="Pfam" id="PF04101">
    <property type="entry name" value="Glyco_tran_28_C"/>
    <property type="match status" value="1"/>
</dbReference>
<dbReference type="Proteomes" id="UP000003100">
    <property type="component" value="Unassembled WGS sequence"/>
</dbReference>
<evidence type="ECO:0000256" key="9">
    <source>
        <dbReference type="ARBA" id="ARBA00023316"/>
    </source>
</evidence>
<evidence type="ECO:0000259" key="12">
    <source>
        <dbReference type="Pfam" id="PF04101"/>
    </source>
</evidence>
<dbReference type="GO" id="GO:0051991">
    <property type="term" value="F:UDP-N-acetyl-D-glucosamine:N-acetylmuramoyl-L-alanyl-D-glutamyl-meso-2,6-diaminopimelyl-D-alanyl-D-alanine-diphosphoundecaprenol 4-beta-N-acetylglucosaminlytransferase activity"/>
    <property type="evidence" value="ECO:0007669"/>
    <property type="project" value="RHEA"/>
</dbReference>
<keyword evidence="14" id="KW-1185">Reference proteome</keyword>
<evidence type="ECO:0000256" key="2">
    <source>
        <dbReference type="ARBA" id="ARBA00022618"/>
    </source>
</evidence>
<dbReference type="SUPFAM" id="SSF53756">
    <property type="entry name" value="UDP-Glycosyltransferase/glycogen phosphorylase"/>
    <property type="match status" value="1"/>
</dbReference>
<gene>
    <name evidence="10" type="primary">murG</name>
    <name evidence="13" type="ORF">RUMHYD_01081</name>
</gene>
<proteinExistence type="inferred from homology"/>
<dbReference type="GO" id="GO:0005886">
    <property type="term" value="C:plasma membrane"/>
    <property type="evidence" value="ECO:0007669"/>
    <property type="project" value="UniProtKB-SubCell"/>
</dbReference>
<comment type="catalytic activity">
    <reaction evidence="10">
        <text>di-trans,octa-cis-undecaprenyl diphospho-N-acetyl-alpha-D-muramoyl-L-alanyl-D-glutamyl-meso-2,6-diaminopimeloyl-D-alanyl-D-alanine + UDP-N-acetyl-alpha-D-glucosamine = di-trans,octa-cis-undecaprenyl diphospho-[N-acetyl-alpha-D-glucosaminyl-(1-&gt;4)]-N-acetyl-alpha-D-muramoyl-L-alanyl-D-glutamyl-meso-2,6-diaminopimeloyl-D-alanyl-D-alanine + UDP + H(+)</text>
        <dbReference type="Rhea" id="RHEA:31227"/>
        <dbReference type="ChEBI" id="CHEBI:15378"/>
        <dbReference type="ChEBI" id="CHEBI:57705"/>
        <dbReference type="ChEBI" id="CHEBI:58223"/>
        <dbReference type="ChEBI" id="CHEBI:61387"/>
        <dbReference type="ChEBI" id="CHEBI:61388"/>
        <dbReference type="EC" id="2.4.1.227"/>
    </reaction>
</comment>
<dbReference type="eggNOG" id="COG0707">
    <property type="taxonomic scope" value="Bacteria"/>
</dbReference>
<evidence type="ECO:0000256" key="5">
    <source>
        <dbReference type="ARBA" id="ARBA00022960"/>
    </source>
</evidence>
<dbReference type="PATRIC" id="fig|476272.21.peg.2426"/>
<reference evidence="13 14" key="1">
    <citation type="submission" date="2009-01" db="EMBL/GenBank/DDBJ databases">
        <authorList>
            <person name="Fulton L."/>
            <person name="Clifton S."/>
            <person name="Fulton B."/>
            <person name="Xu J."/>
            <person name="Minx P."/>
            <person name="Pepin K.H."/>
            <person name="Johnson M."/>
            <person name="Bhonagiri V."/>
            <person name="Nash W.E."/>
            <person name="Mardis E.R."/>
            <person name="Wilson R.K."/>
        </authorList>
    </citation>
    <scope>NUCLEOTIDE SEQUENCE [LARGE SCALE GENOMIC DNA]</scope>
    <source>
        <strain evidence="14">DSM 10507 / JCM 14656 / S5a33</strain>
    </source>
</reference>
<feature type="binding site" evidence="10">
    <location>
        <begin position="11"/>
        <end position="13"/>
    </location>
    <ligand>
        <name>UDP-N-acetyl-alpha-D-glucosamine</name>
        <dbReference type="ChEBI" id="CHEBI:57705"/>
    </ligand>
</feature>
<keyword evidence="5 10" id="KW-0133">Cell shape</keyword>
<evidence type="ECO:0000313" key="13">
    <source>
        <dbReference type="EMBL" id="EEG50001.1"/>
    </source>
</evidence>
<dbReference type="GO" id="GO:0071555">
    <property type="term" value="P:cell wall organization"/>
    <property type="evidence" value="ECO:0007669"/>
    <property type="project" value="UniProtKB-KW"/>
</dbReference>
<comment type="function">
    <text evidence="10">Cell wall formation. Catalyzes the transfer of a GlcNAc subunit on undecaprenyl-pyrophosphoryl-MurNAc-pentapeptide (lipid intermediate I) to form undecaprenyl-pyrophosphoryl-MurNAc-(pentapeptide)GlcNAc (lipid intermediate II).</text>
</comment>
<keyword evidence="6 10" id="KW-0573">Peptidoglycan synthesis</keyword>
<keyword evidence="8 10" id="KW-0131">Cell cycle</keyword>
<dbReference type="GO" id="GO:0009252">
    <property type="term" value="P:peptidoglycan biosynthetic process"/>
    <property type="evidence" value="ECO:0007669"/>
    <property type="project" value="UniProtKB-UniRule"/>
</dbReference>
<dbReference type="GeneID" id="86820364"/>
<keyword evidence="4 10" id="KW-0808">Transferase</keyword>
<evidence type="ECO:0000256" key="1">
    <source>
        <dbReference type="ARBA" id="ARBA00022475"/>
    </source>
</evidence>
<dbReference type="HOGENOM" id="CLU_037404_0_0_9"/>
<evidence type="ECO:0000256" key="10">
    <source>
        <dbReference type="HAMAP-Rule" id="MF_00033"/>
    </source>
</evidence>
<comment type="caution">
    <text evidence="10">Lacks conserved residue(s) required for the propagation of feature annotation.</text>
</comment>
<evidence type="ECO:0000256" key="3">
    <source>
        <dbReference type="ARBA" id="ARBA00022676"/>
    </source>
</evidence>
<dbReference type="InterPro" id="IPR007235">
    <property type="entry name" value="Glyco_trans_28_C"/>
</dbReference>